<dbReference type="Gene3D" id="3.40.50.12370">
    <property type="match status" value="1"/>
</dbReference>
<name>A0A3S2UNY9_9SPHI</name>
<protein>
    <recommendedName>
        <fullName evidence="3">Universal stress protein</fullName>
    </recommendedName>
</protein>
<comment type="caution">
    <text evidence="1">The sequence shown here is derived from an EMBL/GenBank/DDBJ whole genome shotgun (WGS) entry which is preliminary data.</text>
</comment>
<dbReference type="RefSeq" id="WP_127702819.1">
    <property type="nucleotide sequence ID" value="NZ_SACK01000001.1"/>
</dbReference>
<accession>A0A3S2UNY9</accession>
<dbReference type="AlphaFoldDB" id="A0A3S2UNY9"/>
<evidence type="ECO:0000313" key="2">
    <source>
        <dbReference type="Proteomes" id="UP000282759"/>
    </source>
</evidence>
<evidence type="ECO:0000313" key="1">
    <source>
        <dbReference type="EMBL" id="RVU02443.1"/>
    </source>
</evidence>
<dbReference type="EMBL" id="SACK01000001">
    <property type="protein sequence ID" value="RVU02443.1"/>
    <property type="molecule type" value="Genomic_DNA"/>
</dbReference>
<gene>
    <name evidence="1" type="ORF">EOD41_00450</name>
</gene>
<evidence type="ECO:0008006" key="3">
    <source>
        <dbReference type="Google" id="ProtNLM"/>
    </source>
</evidence>
<dbReference type="OrthoDB" id="790059at2"/>
<proteinExistence type="predicted"/>
<organism evidence="1 2">
    <name type="scientific">Mucilaginibacter limnophilus</name>
    <dbReference type="NCBI Taxonomy" id="1932778"/>
    <lineage>
        <taxon>Bacteria</taxon>
        <taxon>Pseudomonadati</taxon>
        <taxon>Bacteroidota</taxon>
        <taxon>Sphingobacteriia</taxon>
        <taxon>Sphingobacteriales</taxon>
        <taxon>Sphingobacteriaceae</taxon>
        <taxon>Mucilaginibacter</taxon>
    </lineage>
</organism>
<keyword evidence="2" id="KW-1185">Reference proteome</keyword>
<sequence length="283" mass="31405">MYKEKSAVIYLTALVLHNSMGTILFIHTGKQSYSVALAAERLAALQGCKLLVAHVGNYLNRRVETTAHRRLALTGSYHEHIEEPKSEPLTSHINADVYVDAELKPVDKLFEFVKQANCELIITSQSETDDSGTVTNIARRLMYRLNCPALLLPNINGCITPPERIVYLTDLRYCQPRIIKFLNSLGGYFGSQLLVAHLSASGLPDIEATFAADKFAALTALCKNDQRPQFCNINKTELNEALDVLVHGLNCGAVAIVNNNHHFDKIQEIKKSIAGLPLMLFPF</sequence>
<dbReference type="Proteomes" id="UP000282759">
    <property type="component" value="Unassembled WGS sequence"/>
</dbReference>
<dbReference type="SUPFAM" id="SSF52402">
    <property type="entry name" value="Adenine nucleotide alpha hydrolases-like"/>
    <property type="match status" value="1"/>
</dbReference>
<reference evidence="1 2" key="1">
    <citation type="submission" date="2019-01" db="EMBL/GenBank/DDBJ databases">
        <authorList>
            <person name="Chen W.-M."/>
        </authorList>
    </citation>
    <scope>NUCLEOTIDE SEQUENCE [LARGE SCALE GENOMIC DNA]</scope>
    <source>
        <strain evidence="1 2">YBJ-36</strain>
    </source>
</reference>